<gene>
    <name evidence="2" type="ORF">BS47DRAFT_1366270</name>
</gene>
<feature type="signal peptide" evidence="1">
    <location>
        <begin position="1"/>
        <end position="15"/>
    </location>
</feature>
<keyword evidence="1" id="KW-0732">Signal</keyword>
<reference evidence="2" key="1">
    <citation type="journal article" date="2020" name="Nat. Commun.">
        <title>Large-scale genome sequencing of mycorrhizal fungi provides insights into the early evolution of symbiotic traits.</title>
        <authorList>
            <person name="Miyauchi S."/>
            <person name="Kiss E."/>
            <person name="Kuo A."/>
            <person name="Drula E."/>
            <person name="Kohler A."/>
            <person name="Sanchez-Garcia M."/>
            <person name="Morin E."/>
            <person name="Andreopoulos B."/>
            <person name="Barry K.W."/>
            <person name="Bonito G."/>
            <person name="Buee M."/>
            <person name="Carver A."/>
            <person name="Chen C."/>
            <person name="Cichocki N."/>
            <person name="Clum A."/>
            <person name="Culley D."/>
            <person name="Crous P.W."/>
            <person name="Fauchery L."/>
            <person name="Girlanda M."/>
            <person name="Hayes R.D."/>
            <person name="Keri Z."/>
            <person name="LaButti K."/>
            <person name="Lipzen A."/>
            <person name="Lombard V."/>
            <person name="Magnuson J."/>
            <person name="Maillard F."/>
            <person name="Murat C."/>
            <person name="Nolan M."/>
            <person name="Ohm R.A."/>
            <person name="Pangilinan J."/>
            <person name="Pereira M.F."/>
            <person name="Perotto S."/>
            <person name="Peter M."/>
            <person name="Pfister S."/>
            <person name="Riley R."/>
            <person name="Sitrit Y."/>
            <person name="Stielow J.B."/>
            <person name="Szollosi G."/>
            <person name="Zifcakova L."/>
            <person name="Stursova M."/>
            <person name="Spatafora J.W."/>
            <person name="Tedersoo L."/>
            <person name="Vaario L.M."/>
            <person name="Yamada A."/>
            <person name="Yan M."/>
            <person name="Wang P."/>
            <person name="Xu J."/>
            <person name="Bruns T."/>
            <person name="Baldrian P."/>
            <person name="Vilgalys R."/>
            <person name="Dunand C."/>
            <person name="Henrissat B."/>
            <person name="Grigoriev I.V."/>
            <person name="Hibbett D."/>
            <person name="Nagy L.G."/>
            <person name="Martin F.M."/>
        </authorList>
    </citation>
    <scope>NUCLEOTIDE SEQUENCE</scope>
    <source>
        <strain evidence="2">UP504</strain>
    </source>
</reference>
<dbReference type="AlphaFoldDB" id="A0A9P6DR08"/>
<organism evidence="2 3">
    <name type="scientific">Hydnum rufescens UP504</name>
    <dbReference type="NCBI Taxonomy" id="1448309"/>
    <lineage>
        <taxon>Eukaryota</taxon>
        <taxon>Fungi</taxon>
        <taxon>Dikarya</taxon>
        <taxon>Basidiomycota</taxon>
        <taxon>Agaricomycotina</taxon>
        <taxon>Agaricomycetes</taxon>
        <taxon>Cantharellales</taxon>
        <taxon>Hydnaceae</taxon>
        <taxon>Hydnum</taxon>
    </lineage>
</organism>
<accession>A0A9P6DR08</accession>
<dbReference type="EMBL" id="MU129068">
    <property type="protein sequence ID" value="KAF9507954.1"/>
    <property type="molecule type" value="Genomic_DNA"/>
</dbReference>
<evidence type="ECO:0000256" key="1">
    <source>
        <dbReference type="SAM" id="SignalP"/>
    </source>
</evidence>
<sequence>MAFTLCLLIMVRAKGDREHAHVKSEKKAALYQSALHDYQRSHNHLSTSQVGTHPLSLRAILSKPQYAELNISTLSWRINGKQDIWEFNASKCRFTEAEAEVLIDHALHKAERGFPFTHQSLYEKGEEILKAKGAAQGTPFKPLDITTISQPIGAHHFIRAEDML</sequence>
<dbReference type="Proteomes" id="UP000886523">
    <property type="component" value="Unassembled WGS sequence"/>
</dbReference>
<evidence type="ECO:0000313" key="2">
    <source>
        <dbReference type="EMBL" id="KAF9507954.1"/>
    </source>
</evidence>
<feature type="chain" id="PRO_5040298010" evidence="1">
    <location>
        <begin position="16"/>
        <end position="164"/>
    </location>
</feature>
<keyword evidence="3" id="KW-1185">Reference proteome</keyword>
<comment type="caution">
    <text evidence="2">The sequence shown here is derived from an EMBL/GenBank/DDBJ whole genome shotgun (WGS) entry which is preliminary data.</text>
</comment>
<evidence type="ECO:0000313" key="3">
    <source>
        <dbReference type="Proteomes" id="UP000886523"/>
    </source>
</evidence>
<name>A0A9P6DR08_9AGAM</name>
<protein>
    <submittedName>
        <fullName evidence="2">Uncharacterized protein</fullName>
    </submittedName>
</protein>
<proteinExistence type="predicted"/>
<dbReference type="OrthoDB" id="3197907at2759"/>